<comment type="caution">
    <text evidence="1">The sequence shown here is derived from an EMBL/GenBank/DDBJ whole genome shotgun (WGS) entry which is preliminary data.</text>
</comment>
<organism evidence="1 2">
    <name type="scientific">Brachionus plicatilis</name>
    <name type="common">Marine rotifer</name>
    <name type="synonym">Brachionus muelleri</name>
    <dbReference type="NCBI Taxonomy" id="10195"/>
    <lineage>
        <taxon>Eukaryota</taxon>
        <taxon>Metazoa</taxon>
        <taxon>Spiralia</taxon>
        <taxon>Gnathifera</taxon>
        <taxon>Rotifera</taxon>
        <taxon>Eurotatoria</taxon>
        <taxon>Monogononta</taxon>
        <taxon>Pseudotrocha</taxon>
        <taxon>Ploima</taxon>
        <taxon>Brachionidae</taxon>
        <taxon>Brachionus</taxon>
    </lineage>
</organism>
<keyword evidence="2" id="KW-1185">Reference proteome</keyword>
<reference evidence="1 2" key="1">
    <citation type="journal article" date="2018" name="Sci. Rep.">
        <title>Genomic signatures of local adaptation to the degree of environmental predictability in rotifers.</title>
        <authorList>
            <person name="Franch-Gras L."/>
            <person name="Hahn C."/>
            <person name="Garcia-Roger E.M."/>
            <person name="Carmona M.J."/>
            <person name="Serra M."/>
            <person name="Gomez A."/>
        </authorList>
    </citation>
    <scope>NUCLEOTIDE SEQUENCE [LARGE SCALE GENOMIC DNA]</scope>
    <source>
        <strain evidence="1">HYR1</strain>
    </source>
</reference>
<evidence type="ECO:0000313" key="2">
    <source>
        <dbReference type="Proteomes" id="UP000276133"/>
    </source>
</evidence>
<dbReference type="EMBL" id="REGN01008152">
    <property type="protein sequence ID" value="RNA04334.1"/>
    <property type="molecule type" value="Genomic_DNA"/>
</dbReference>
<dbReference type="AlphaFoldDB" id="A0A3M7PZG0"/>
<evidence type="ECO:0000313" key="1">
    <source>
        <dbReference type="EMBL" id="RNA04334.1"/>
    </source>
</evidence>
<sequence length="25" mass="3041">MLLKNFKKSFWSKLIFHLSINFLKG</sequence>
<gene>
    <name evidence="1" type="ORF">BpHYR1_013413</name>
</gene>
<accession>A0A3M7PZG0</accession>
<protein>
    <submittedName>
        <fullName evidence="1">Uncharacterized protein</fullName>
    </submittedName>
</protein>
<proteinExistence type="predicted"/>
<dbReference type="Proteomes" id="UP000276133">
    <property type="component" value="Unassembled WGS sequence"/>
</dbReference>
<name>A0A3M7PZG0_BRAPC</name>